<protein>
    <submittedName>
        <fullName evidence="2">Uncharacterized protein</fullName>
    </submittedName>
</protein>
<dbReference type="PANTHER" id="PTHR12097">
    <property type="entry name" value="SPLICING FACTOR 3B, SUBUNIT 1-RELATED"/>
    <property type="match status" value="1"/>
</dbReference>
<dbReference type="AlphaFoldDB" id="B6TW13"/>
<dbReference type="KEGG" id="zma:100277544"/>
<evidence type="ECO:0000313" key="2">
    <source>
        <dbReference type="EMBL" id="ACG41296.1"/>
    </source>
</evidence>
<accession>B6TW13</accession>
<feature type="region of interest" description="Disordered" evidence="1">
    <location>
        <begin position="171"/>
        <end position="220"/>
    </location>
</feature>
<feature type="region of interest" description="Disordered" evidence="1">
    <location>
        <begin position="89"/>
        <end position="144"/>
    </location>
</feature>
<feature type="region of interest" description="Disordered" evidence="1">
    <location>
        <begin position="39"/>
        <end position="74"/>
    </location>
</feature>
<reference evidence="2" key="1">
    <citation type="journal article" date="2009" name="Plant Mol. Biol.">
        <title>Insights into corn genes derived from large-scale cDNA sequencing.</title>
        <authorList>
            <person name="Alexandrov N.N."/>
            <person name="Brover V.V."/>
            <person name="Freidin S."/>
            <person name="Troukhan M.E."/>
            <person name="Tatarinova T.V."/>
            <person name="Zhang H."/>
            <person name="Swaller T.J."/>
            <person name="Lu Y.P."/>
            <person name="Bouck J."/>
            <person name="Flavell R.B."/>
            <person name="Feldmann K.A."/>
        </authorList>
    </citation>
    <scope>NUCLEOTIDE SEQUENCE</scope>
</reference>
<dbReference type="ExpressionAtlas" id="B6TW13">
    <property type="expression patterns" value="baseline and differential"/>
</dbReference>
<feature type="compositionally biased region" description="Acidic residues" evidence="1">
    <location>
        <begin position="60"/>
        <end position="70"/>
    </location>
</feature>
<dbReference type="GO" id="GO:0003729">
    <property type="term" value="F:mRNA binding"/>
    <property type="evidence" value="ECO:0007669"/>
    <property type="project" value="InterPro"/>
</dbReference>
<proteinExistence type="evidence at transcript level"/>
<feature type="compositionally biased region" description="Basic and acidic residues" evidence="1">
    <location>
        <begin position="108"/>
        <end position="117"/>
    </location>
</feature>
<feature type="compositionally biased region" description="Low complexity" evidence="1">
    <location>
        <begin position="204"/>
        <end position="214"/>
    </location>
</feature>
<organism evidence="2">
    <name type="scientific">Zea mays</name>
    <name type="common">Maize</name>
    <dbReference type="NCBI Taxonomy" id="4577"/>
    <lineage>
        <taxon>Eukaryota</taxon>
        <taxon>Viridiplantae</taxon>
        <taxon>Streptophyta</taxon>
        <taxon>Embryophyta</taxon>
        <taxon>Tracheophyta</taxon>
        <taxon>Spermatophyta</taxon>
        <taxon>Magnoliopsida</taxon>
        <taxon>Liliopsida</taxon>
        <taxon>Poales</taxon>
        <taxon>Poaceae</taxon>
        <taxon>PACMAD clade</taxon>
        <taxon>Panicoideae</taxon>
        <taxon>Andropogonodae</taxon>
        <taxon>Andropogoneae</taxon>
        <taxon>Tripsacinae</taxon>
        <taxon>Zea</taxon>
    </lineage>
</organism>
<name>B6TW13_MAIZE</name>
<dbReference type="RefSeq" id="NP_001314687.1">
    <property type="nucleotide sequence ID" value="NM_001327758.1"/>
</dbReference>
<evidence type="ECO:0000256" key="1">
    <source>
        <dbReference type="SAM" id="MobiDB-lite"/>
    </source>
</evidence>
<dbReference type="GO" id="GO:0000245">
    <property type="term" value="P:spliceosomal complex assembly"/>
    <property type="evidence" value="ECO:0007669"/>
    <property type="project" value="InterPro"/>
</dbReference>
<dbReference type="GeneID" id="100277544"/>
<sequence>MDSIDADLARTQEERRRMEEALAAGAPMAVSSVTFDTDLYGGGGADPNRFAGYDTSIPASEDDAAEDDAEAANPAPRRLAAYTGHAIAAADIPRSADDDDGLPKRSQRIIDREDDYRRRRLNQIISPERHDPFAAGEATPDPSVRTYADVMRDAALQKKKEDLLREIAKKKKEEEEKEKERKAAAPEQPAATTKRRNRWDQSQDGDAGAGAKKGTSCCSC</sequence>
<dbReference type="OrthoDB" id="438939at2759"/>
<dbReference type="InterPro" id="IPR038737">
    <property type="entry name" value="SF3b_su1-like"/>
</dbReference>
<dbReference type="EMBL" id="EU969178">
    <property type="protein sequence ID" value="ACG41296.1"/>
    <property type="molecule type" value="mRNA"/>
</dbReference>
<feature type="compositionally biased region" description="Basic and acidic residues" evidence="1">
    <location>
        <begin position="171"/>
        <end position="184"/>
    </location>
</feature>